<evidence type="ECO:0000313" key="9">
    <source>
        <dbReference type="Proteomes" id="UP000272025"/>
    </source>
</evidence>
<evidence type="ECO:0000313" key="8">
    <source>
        <dbReference type="EMBL" id="ROT34550.1"/>
    </source>
</evidence>
<accession>A0A3N2PJE1</accession>
<dbReference type="EMBL" id="ML119069">
    <property type="protein sequence ID" value="ROT34550.1"/>
    <property type="molecule type" value="Genomic_DNA"/>
</dbReference>
<dbReference type="GO" id="GO:0000981">
    <property type="term" value="F:DNA-binding transcription factor activity, RNA polymerase II-specific"/>
    <property type="evidence" value="ECO:0007669"/>
    <property type="project" value="InterPro"/>
</dbReference>
<evidence type="ECO:0000256" key="4">
    <source>
        <dbReference type="ARBA" id="ARBA00023163"/>
    </source>
</evidence>
<dbReference type="PRINTS" id="PR00755">
    <property type="entry name" value="AFLATOXINBRP"/>
</dbReference>
<feature type="compositionally biased region" description="Basic and acidic residues" evidence="6">
    <location>
        <begin position="288"/>
        <end position="302"/>
    </location>
</feature>
<dbReference type="RefSeq" id="XP_028462356.1">
    <property type="nucleotide sequence ID" value="XM_028611048.1"/>
</dbReference>
<sequence>MLPTVILPTPDGPSTSNATNSTTPTVKLRDSCHACASSKLRCTKEKPTCSRCAKRGKSCQYFVTRRAGRKHASKSSIQVSTETNPASAAPAPPPGQSAQSCSSAWKRSSQSDVTTSQPPATTAAATAGSTIHVNVLRDQYTNNNYDDFNSDLMTTTSSRSSALQTPGELIMNFDDFYPSPKDLSMVDGSDVSNGAEYFFGQSCLPDPVPDATMPWTQLLDKAVFNLGRDLRTLHGSADLELMPSISSTQSSTRNHPPPSQTQSRPHHHQRPPQEDHEGQQQQQQQQEKNQRQNEQKQQKTDSRPAINDPSCSCVAQTLGLVSQLFQEPATSTSPPTSPMAWSPGSSVSSHDRMLATGSANASFADGEHAIETIRSMLQCPRPCQQDRYLLALMSLVVFKALARYEDAARRSTEDAETLAQTSLYGASSTKGRRLMVDEDNPHPKLAVQAVLVKLHRVQGLVNTLSQRLRTNKTGPGKDIDTRAESSSVKERQDSTDGSVPFSTTFLCQLEEDLRKQVRSISSRLVNTLRQL</sequence>
<feature type="compositionally biased region" description="Polar residues" evidence="6">
    <location>
        <begin position="74"/>
        <end position="84"/>
    </location>
</feature>
<dbReference type="Proteomes" id="UP000272025">
    <property type="component" value="Unassembled WGS sequence"/>
</dbReference>
<dbReference type="STRING" id="1314773.A0A3N2PJE1"/>
<feature type="domain" description="Zn(2)-C6 fungal-type" evidence="7">
    <location>
        <begin position="31"/>
        <end position="61"/>
    </location>
</feature>
<feature type="compositionally biased region" description="Low complexity" evidence="6">
    <location>
        <begin position="13"/>
        <end position="25"/>
    </location>
</feature>
<name>A0A3N2PJE1_SODAK</name>
<feature type="region of interest" description="Disordered" evidence="6">
    <location>
        <begin position="246"/>
        <end position="309"/>
    </location>
</feature>
<evidence type="ECO:0000256" key="6">
    <source>
        <dbReference type="SAM" id="MobiDB-lite"/>
    </source>
</evidence>
<dbReference type="PROSITE" id="PS00463">
    <property type="entry name" value="ZN2_CY6_FUNGAL_1"/>
    <property type="match status" value="1"/>
</dbReference>
<feature type="region of interest" description="Disordered" evidence="6">
    <location>
        <begin position="1"/>
        <end position="25"/>
    </location>
</feature>
<dbReference type="CDD" id="cd00067">
    <property type="entry name" value="GAL4"/>
    <property type="match status" value="1"/>
</dbReference>
<dbReference type="InterPro" id="IPR050675">
    <property type="entry name" value="OAF3"/>
</dbReference>
<gene>
    <name evidence="8" type="ORF">SODALDRAFT_329801</name>
</gene>
<keyword evidence="3" id="KW-0238">DNA-binding</keyword>
<dbReference type="InterPro" id="IPR036864">
    <property type="entry name" value="Zn2-C6_fun-type_DNA-bd_sf"/>
</dbReference>
<keyword evidence="9" id="KW-1185">Reference proteome</keyword>
<dbReference type="GO" id="GO:0003677">
    <property type="term" value="F:DNA binding"/>
    <property type="evidence" value="ECO:0007669"/>
    <property type="project" value="UniProtKB-KW"/>
</dbReference>
<proteinExistence type="predicted"/>
<feature type="compositionally biased region" description="Basic and acidic residues" evidence="6">
    <location>
        <begin position="475"/>
        <end position="494"/>
    </location>
</feature>
<feature type="compositionally biased region" description="Low complexity" evidence="6">
    <location>
        <begin position="114"/>
        <end position="125"/>
    </location>
</feature>
<dbReference type="OrthoDB" id="2328572at2759"/>
<feature type="region of interest" description="Disordered" evidence="6">
    <location>
        <begin position="70"/>
        <end position="125"/>
    </location>
</feature>
<dbReference type="GO" id="GO:0045122">
    <property type="term" value="P:aflatoxin biosynthetic process"/>
    <property type="evidence" value="ECO:0007669"/>
    <property type="project" value="InterPro"/>
</dbReference>
<dbReference type="PROSITE" id="PS50048">
    <property type="entry name" value="ZN2_CY6_FUNGAL_2"/>
    <property type="match status" value="1"/>
</dbReference>
<evidence type="ECO:0000256" key="5">
    <source>
        <dbReference type="ARBA" id="ARBA00023242"/>
    </source>
</evidence>
<dbReference type="PANTHER" id="PTHR31069">
    <property type="entry name" value="OLEATE-ACTIVATED TRANSCRIPTION FACTOR 1-RELATED"/>
    <property type="match status" value="1"/>
</dbReference>
<evidence type="ECO:0000259" key="7">
    <source>
        <dbReference type="PROSITE" id="PS50048"/>
    </source>
</evidence>
<reference evidence="8 9" key="1">
    <citation type="journal article" date="2018" name="Mol. Ecol.">
        <title>The obligate alkalophilic soda-lake fungus Sodiomyces alkalinus has shifted to a protein diet.</title>
        <authorList>
            <person name="Grum-Grzhimaylo A.A."/>
            <person name="Falkoski D.L."/>
            <person name="van den Heuvel J."/>
            <person name="Valero-Jimenez C.A."/>
            <person name="Min B."/>
            <person name="Choi I.G."/>
            <person name="Lipzen A."/>
            <person name="Daum C.G."/>
            <person name="Aanen D.K."/>
            <person name="Tsang A."/>
            <person name="Henrissat B."/>
            <person name="Bilanenko E.N."/>
            <person name="de Vries R.P."/>
            <person name="van Kan J.A.L."/>
            <person name="Grigoriev I.V."/>
            <person name="Debets A.J.M."/>
        </authorList>
    </citation>
    <scope>NUCLEOTIDE SEQUENCE [LARGE SCALE GENOMIC DNA]</scope>
    <source>
        <strain evidence="8 9">F11</strain>
    </source>
</reference>
<keyword evidence="1" id="KW-0479">Metal-binding</keyword>
<dbReference type="PANTHER" id="PTHR31069:SF31">
    <property type="entry name" value="MONODICTYPHENONE CLUSTER TRANSCRIPTION FACTOR-RELATED"/>
    <property type="match status" value="1"/>
</dbReference>
<dbReference type="SMART" id="SM00066">
    <property type="entry name" value="GAL4"/>
    <property type="match status" value="1"/>
</dbReference>
<dbReference type="GO" id="GO:0005634">
    <property type="term" value="C:nucleus"/>
    <property type="evidence" value="ECO:0007669"/>
    <property type="project" value="InterPro"/>
</dbReference>
<evidence type="ECO:0000256" key="3">
    <source>
        <dbReference type="ARBA" id="ARBA00023125"/>
    </source>
</evidence>
<evidence type="ECO:0000256" key="1">
    <source>
        <dbReference type="ARBA" id="ARBA00022723"/>
    </source>
</evidence>
<dbReference type="SUPFAM" id="SSF57701">
    <property type="entry name" value="Zn2/Cys6 DNA-binding domain"/>
    <property type="match status" value="1"/>
</dbReference>
<dbReference type="AlphaFoldDB" id="A0A3N2PJE1"/>
<keyword evidence="4" id="KW-0804">Transcription</keyword>
<dbReference type="InterPro" id="IPR001138">
    <property type="entry name" value="Zn2Cys6_DnaBD"/>
</dbReference>
<evidence type="ECO:0000256" key="2">
    <source>
        <dbReference type="ARBA" id="ARBA00023015"/>
    </source>
</evidence>
<feature type="region of interest" description="Disordered" evidence="6">
    <location>
        <begin position="326"/>
        <end position="351"/>
    </location>
</feature>
<dbReference type="GeneID" id="39579526"/>
<protein>
    <recommendedName>
        <fullName evidence="7">Zn(2)-C6 fungal-type domain-containing protein</fullName>
    </recommendedName>
</protein>
<dbReference type="Gene3D" id="4.10.240.10">
    <property type="entry name" value="Zn(2)-C6 fungal-type DNA-binding domain"/>
    <property type="match status" value="1"/>
</dbReference>
<dbReference type="InterPro" id="IPR013700">
    <property type="entry name" value="AflR"/>
</dbReference>
<dbReference type="Pfam" id="PF00172">
    <property type="entry name" value="Zn_clus"/>
    <property type="match status" value="1"/>
</dbReference>
<keyword evidence="2" id="KW-0805">Transcription regulation</keyword>
<dbReference type="Pfam" id="PF08493">
    <property type="entry name" value="AflR"/>
    <property type="match status" value="1"/>
</dbReference>
<dbReference type="GO" id="GO:0008270">
    <property type="term" value="F:zinc ion binding"/>
    <property type="evidence" value="ECO:0007669"/>
    <property type="project" value="InterPro"/>
</dbReference>
<organism evidence="8 9">
    <name type="scientific">Sodiomyces alkalinus (strain CBS 110278 / VKM F-3762 / F11)</name>
    <name type="common">Alkaliphilic filamentous fungus</name>
    <dbReference type="NCBI Taxonomy" id="1314773"/>
    <lineage>
        <taxon>Eukaryota</taxon>
        <taxon>Fungi</taxon>
        <taxon>Dikarya</taxon>
        <taxon>Ascomycota</taxon>
        <taxon>Pezizomycotina</taxon>
        <taxon>Sordariomycetes</taxon>
        <taxon>Hypocreomycetidae</taxon>
        <taxon>Glomerellales</taxon>
        <taxon>Plectosphaerellaceae</taxon>
        <taxon>Sodiomyces</taxon>
    </lineage>
</organism>
<keyword evidence="5" id="KW-0539">Nucleus</keyword>
<feature type="region of interest" description="Disordered" evidence="6">
    <location>
        <begin position="466"/>
        <end position="498"/>
    </location>
</feature>